<gene>
    <name evidence="11 14" type="primary">gltX</name>
    <name evidence="14" type="ORF">MOVI_6790</name>
</gene>
<dbReference type="AlphaFoldDB" id="A0A014NPL7"/>
<comment type="similarity">
    <text evidence="2 11">Belongs to the class-I aminoacyl-tRNA synthetase family. Glutamate--tRNA ligase type 1 subfamily.</text>
</comment>
<evidence type="ECO:0000259" key="13">
    <source>
        <dbReference type="Pfam" id="PF19269"/>
    </source>
</evidence>
<dbReference type="SUPFAM" id="SSF48163">
    <property type="entry name" value="An anticodon-binding domain of class I aminoacyl-tRNA synthetases"/>
    <property type="match status" value="1"/>
</dbReference>
<evidence type="ECO:0000256" key="7">
    <source>
        <dbReference type="ARBA" id="ARBA00022840"/>
    </source>
</evidence>
<dbReference type="GO" id="GO:0008270">
    <property type="term" value="F:zinc ion binding"/>
    <property type="evidence" value="ECO:0007669"/>
    <property type="project" value="InterPro"/>
</dbReference>
<keyword evidence="4 11" id="KW-0963">Cytoplasm</keyword>
<dbReference type="InterPro" id="IPR049940">
    <property type="entry name" value="GluQ/Sye"/>
</dbReference>
<dbReference type="InterPro" id="IPR008925">
    <property type="entry name" value="aa_tRNA-synth_I_cd-bd_sf"/>
</dbReference>
<keyword evidence="9 11" id="KW-0030">Aminoacyl-tRNA synthetase</keyword>
<dbReference type="FunFam" id="3.40.50.620:FF:000007">
    <property type="entry name" value="Glutamate--tRNA ligase"/>
    <property type="match status" value="1"/>
</dbReference>
<feature type="short sequence motif" description="'HIGH' region" evidence="11">
    <location>
        <begin position="9"/>
        <end position="19"/>
    </location>
</feature>
<dbReference type="Gene3D" id="3.40.50.620">
    <property type="entry name" value="HUPs"/>
    <property type="match status" value="1"/>
</dbReference>
<evidence type="ECO:0000256" key="10">
    <source>
        <dbReference type="ARBA" id="ARBA00048351"/>
    </source>
</evidence>
<dbReference type="Pfam" id="PF00749">
    <property type="entry name" value="tRNA-synt_1c"/>
    <property type="match status" value="1"/>
</dbReference>
<comment type="subcellular location">
    <subcellularLocation>
        <location evidence="1 11">Cytoplasm</location>
    </subcellularLocation>
</comment>
<dbReference type="InterPro" id="IPR033910">
    <property type="entry name" value="GluRS_core"/>
</dbReference>
<keyword evidence="5 11" id="KW-0436">Ligase</keyword>
<dbReference type="EC" id="6.1.1.17" evidence="11"/>
<feature type="domain" description="Glutamyl/glutaminyl-tRNA synthetase class Ib catalytic" evidence="12">
    <location>
        <begin position="2"/>
        <end position="321"/>
    </location>
</feature>
<dbReference type="GO" id="GO:0006424">
    <property type="term" value="P:glutamyl-tRNA aminoacylation"/>
    <property type="evidence" value="ECO:0007669"/>
    <property type="project" value="UniProtKB-UniRule"/>
</dbReference>
<organism evidence="14 15">
    <name type="scientific">Mesomycoplasma ovipneumoniae 14811</name>
    <dbReference type="NCBI Taxonomy" id="1188239"/>
    <lineage>
        <taxon>Bacteria</taxon>
        <taxon>Bacillati</taxon>
        <taxon>Mycoplasmatota</taxon>
        <taxon>Mycoplasmoidales</taxon>
        <taxon>Metamycoplasmataceae</taxon>
        <taxon>Mesomycoplasma</taxon>
    </lineage>
</organism>
<dbReference type="InterPro" id="IPR004527">
    <property type="entry name" value="Glu-tRNA-ligase_bac/mito"/>
</dbReference>
<dbReference type="STRING" id="1188239.MOVI_6790"/>
<evidence type="ECO:0000256" key="2">
    <source>
        <dbReference type="ARBA" id="ARBA00007894"/>
    </source>
</evidence>
<dbReference type="GO" id="GO:0004818">
    <property type="term" value="F:glutamate-tRNA ligase activity"/>
    <property type="evidence" value="ECO:0007669"/>
    <property type="project" value="UniProtKB-UniRule"/>
</dbReference>
<dbReference type="PANTHER" id="PTHR43311:SF2">
    <property type="entry name" value="GLUTAMATE--TRNA LIGASE, MITOCHONDRIAL-RELATED"/>
    <property type="match status" value="1"/>
</dbReference>
<accession>A0A014NPL7</accession>
<keyword evidence="7 11" id="KW-0067">ATP-binding</keyword>
<dbReference type="InterPro" id="IPR014729">
    <property type="entry name" value="Rossmann-like_a/b/a_fold"/>
</dbReference>
<feature type="binding site" evidence="11">
    <location>
        <position position="253"/>
    </location>
    <ligand>
        <name>ATP</name>
        <dbReference type="ChEBI" id="CHEBI:30616"/>
    </ligand>
</feature>
<keyword evidence="8 11" id="KW-0648">Protein biosynthesis</keyword>
<dbReference type="CDD" id="cd00808">
    <property type="entry name" value="GluRS_core"/>
    <property type="match status" value="1"/>
</dbReference>
<dbReference type="InterPro" id="IPR000924">
    <property type="entry name" value="Glu/Gln-tRNA-synth"/>
</dbReference>
<feature type="domain" description="Aminoacyl-tRNA synthetase class I anticodon-binding" evidence="13">
    <location>
        <begin position="334"/>
        <end position="465"/>
    </location>
</feature>
<keyword evidence="6 11" id="KW-0547">Nucleotide-binding</keyword>
<dbReference type="NCBIfam" id="TIGR00464">
    <property type="entry name" value="gltX_bact"/>
    <property type="match status" value="1"/>
</dbReference>
<comment type="function">
    <text evidence="11">Catalyzes the attachment of glutamate to tRNA(Glu) in a two-step reaction: glutamate is first activated by ATP to form Glu-AMP and then transferred to the acceptor end of tRNA(Glu).</text>
</comment>
<dbReference type="InterPro" id="IPR001412">
    <property type="entry name" value="aa-tRNA-synth_I_CS"/>
</dbReference>
<dbReference type="eggNOG" id="COG0008">
    <property type="taxonomic scope" value="Bacteria"/>
</dbReference>
<dbReference type="Proteomes" id="UP000020977">
    <property type="component" value="Unassembled WGS sequence"/>
</dbReference>
<dbReference type="Pfam" id="PF19269">
    <property type="entry name" value="Anticodon_2"/>
    <property type="match status" value="1"/>
</dbReference>
<dbReference type="InterPro" id="IPR020058">
    <property type="entry name" value="Glu/Gln-tRNA-synth_Ib_cat-dom"/>
</dbReference>
<feature type="short sequence motif" description="'KMSKS' region" evidence="11">
    <location>
        <begin position="250"/>
        <end position="254"/>
    </location>
</feature>
<dbReference type="PRINTS" id="PR00987">
    <property type="entry name" value="TRNASYNTHGLU"/>
</dbReference>
<evidence type="ECO:0000256" key="9">
    <source>
        <dbReference type="ARBA" id="ARBA00023146"/>
    </source>
</evidence>
<comment type="caution">
    <text evidence="14">The sequence shown here is derived from an EMBL/GenBank/DDBJ whole genome shotgun (WGS) entry which is preliminary data.</text>
</comment>
<evidence type="ECO:0000256" key="4">
    <source>
        <dbReference type="ARBA" id="ARBA00022490"/>
    </source>
</evidence>
<dbReference type="GO" id="GO:0000049">
    <property type="term" value="F:tRNA binding"/>
    <property type="evidence" value="ECO:0007669"/>
    <property type="project" value="InterPro"/>
</dbReference>
<name>A0A014NPL7_9BACT</name>
<evidence type="ECO:0000256" key="1">
    <source>
        <dbReference type="ARBA" id="ARBA00004496"/>
    </source>
</evidence>
<dbReference type="GO" id="GO:0005524">
    <property type="term" value="F:ATP binding"/>
    <property type="evidence" value="ECO:0007669"/>
    <property type="project" value="UniProtKB-UniRule"/>
</dbReference>
<evidence type="ECO:0000256" key="8">
    <source>
        <dbReference type="ARBA" id="ARBA00022917"/>
    </source>
</evidence>
<evidence type="ECO:0000256" key="5">
    <source>
        <dbReference type="ARBA" id="ARBA00022598"/>
    </source>
</evidence>
<dbReference type="HAMAP" id="MF_00022">
    <property type="entry name" value="Glu_tRNA_synth_type1"/>
    <property type="match status" value="1"/>
</dbReference>
<sequence>MKIRTRYAPSPTGFLHIGGARTALINYLFAKHHGGDFILRIEDTDTQRNIKDGERSQIENLEWLGIFPDEKPGTISEYGPYRQSEKIARYQKLAQELVQKGFAYYAFDNASELEEQKKEQEKQGIFSFRYDRNWLKISEQERQKRLENNGFVIRFAVDKNKNYCWNDLVRGKICFEGSSISDWVIIKSDGFPTYNFAVVVDDYDMKITHIFRGEEHISNTPKQIALYEAFSFQKPEFGHLTIITDKNGKKLSKRDSSLFQFIEDYKNQGYHSHAVFNFLALLGWTSADSCEFFEHDELIKAFDFKRLSKAPSYFDTEKLNWFSKSYISKMETDQILPHLNLETNSEWNCFFVETFQKSAVKYSDFFENLDFFTKPQDSMSQKIIDLLDQINQQPIQLFAQKIDYNDWQFSKIENLIKEIGQTLNIKGKNLLLPLRLATTWAESGPELARAIWLLGPQIIQKRLKKWK</sequence>
<comment type="catalytic activity">
    <reaction evidence="10 11">
        <text>tRNA(Glu) + L-glutamate + ATP = L-glutamyl-tRNA(Glu) + AMP + diphosphate</text>
        <dbReference type="Rhea" id="RHEA:23540"/>
        <dbReference type="Rhea" id="RHEA-COMP:9663"/>
        <dbReference type="Rhea" id="RHEA-COMP:9680"/>
        <dbReference type="ChEBI" id="CHEBI:29985"/>
        <dbReference type="ChEBI" id="CHEBI:30616"/>
        <dbReference type="ChEBI" id="CHEBI:33019"/>
        <dbReference type="ChEBI" id="CHEBI:78442"/>
        <dbReference type="ChEBI" id="CHEBI:78520"/>
        <dbReference type="ChEBI" id="CHEBI:456215"/>
        <dbReference type="EC" id="6.1.1.17"/>
    </reaction>
</comment>
<dbReference type="EMBL" id="JFAD01000036">
    <property type="protein sequence ID" value="EXU60832.1"/>
    <property type="molecule type" value="Genomic_DNA"/>
</dbReference>
<dbReference type="Gene3D" id="1.10.10.350">
    <property type="match status" value="1"/>
</dbReference>
<evidence type="ECO:0000256" key="3">
    <source>
        <dbReference type="ARBA" id="ARBA00011245"/>
    </source>
</evidence>
<comment type="caution">
    <text evidence="11">Lacks conserved residue(s) required for the propagation of feature annotation.</text>
</comment>
<dbReference type="RefSeq" id="WP_044284496.1">
    <property type="nucleotide sequence ID" value="NZ_JFAD01000036.1"/>
</dbReference>
<evidence type="ECO:0000256" key="11">
    <source>
        <dbReference type="HAMAP-Rule" id="MF_00022"/>
    </source>
</evidence>
<evidence type="ECO:0000313" key="15">
    <source>
        <dbReference type="Proteomes" id="UP000020977"/>
    </source>
</evidence>
<comment type="subunit">
    <text evidence="3 11">Monomer.</text>
</comment>
<dbReference type="InterPro" id="IPR020751">
    <property type="entry name" value="aa-tRNA-synth_I_codon-bd_sub2"/>
</dbReference>
<dbReference type="PANTHER" id="PTHR43311">
    <property type="entry name" value="GLUTAMATE--TRNA LIGASE"/>
    <property type="match status" value="1"/>
</dbReference>
<evidence type="ECO:0000259" key="12">
    <source>
        <dbReference type="Pfam" id="PF00749"/>
    </source>
</evidence>
<evidence type="ECO:0000256" key="6">
    <source>
        <dbReference type="ARBA" id="ARBA00022741"/>
    </source>
</evidence>
<dbReference type="GO" id="GO:0005829">
    <property type="term" value="C:cytosol"/>
    <property type="evidence" value="ECO:0007669"/>
    <property type="project" value="TreeGrafter"/>
</dbReference>
<reference evidence="14 15" key="1">
    <citation type="submission" date="2014-03" db="EMBL/GenBank/DDBJ databases">
        <title>Genome sequence of Mycoplasma ovipneumoniae strain 14811.</title>
        <authorList>
            <person name="Sirand-Pugnet P."/>
            <person name="Breton M."/>
            <person name="Dordet-Frisoni E."/>
            <person name="Baranowski E."/>
            <person name="Barre A."/>
            <person name="Couture C."/>
            <person name="Dupuy V."/>
            <person name="Gaurivaud P."/>
            <person name="Jacob D."/>
            <person name="Lemaitre C."/>
            <person name="Manso-Silvan L."/>
            <person name="Nikolski M."/>
            <person name="Nouvel L.-X."/>
            <person name="Poumarat F."/>
            <person name="Tardy F."/>
            <person name="Thebault P."/>
            <person name="Theil S."/>
            <person name="Citti C."/>
            <person name="Thiaucourt F."/>
            <person name="Blanchard A."/>
        </authorList>
    </citation>
    <scope>NUCLEOTIDE SEQUENCE [LARGE SCALE GENOMIC DNA]</scope>
    <source>
        <strain evidence="14 15">14811</strain>
    </source>
</reference>
<protein>
    <recommendedName>
        <fullName evidence="11">Glutamate--tRNA ligase</fullName>
        <ecNumber evidence="11">6.1.1.17</ecNumber>
    </recommendedName>
    <alternativeName>
        <fullName evidence="11">Glutamyl-tRNA synthetase</fullName>
        <shortName evidence="11">GluRS</shortName>
    </alternativeName>
</protein>
<evidence type="ECO:0000313" key="14">
    <source>
        <dbReference type="EMBL" id="EXU60832.1"/>
    </source>
</evidence>
<dbReference type="SUPFAM" id="SSF52374">
    <property type="entry name" value="Nucleotidylyl transferase"/>
    <property type="match status" value="1"/>
</dbReference>
<proteinExistence type="inferred from homology"/>
<dbReference type="InterPro" id="IPR045462">
    <property type="entry name" value="aa-tRNA-synth_I_cd-bd"/>
</dbReference>
<dbReference type="PROSITE" id="PS00178">
    <property type="entry name" value="AA_TRNA_LIGASE_I"/>
    <property type="match status" value="1"/>
</dbReference>